<reference evidence="2 3" key="1">
    <citation type="journal article" date="2014" name="Genome Biol. Evol.">
        <title>The genome of the myxosporean Thelohanellus kitauei shows adaptations to nutrient acquisition within its fish host.</title>
        <authorList>
            <person name="Yang Y."/>
            <person name="Xiong J."/>
            <person name="Zhou Z."/>
            <person name="Huo F."/>
            <person name="Miao W."/>
            <person name="Ran C."/>
            <person name="Liu Y."/>
            <person name="Zhang J."/>
            <person name="Feng J."/>
            <person name="Wang M."/>
            <person name="Wang M."/>
            <person name="Wang L."/>
            <person name="Yao B."/>
        </authorList>
    </citation>
    <scope>NUCLEOTIDE SEQUENCE [LARGE SCALE GENOMIC DNA]</scope>
    <source>
        <strain evidence="2">Wuqing</strain>
    </source>
</reference>
<organism evidence="2 3">
    <name type="scientific">Thelohanellus kitauei</name>
    <name type="common">Myxosporean</name>
    <dbReference type="NCBI Taxonomy" id="669202"/>
    <lineage>
        <taxon>Eukaryota</taxon>
        <taxon>Metazoa</taxon>
        <taxon>Cnidaria</taxon>
        <taxon>Myxozoa</taxon>
        <taxon>Myxosporea</taxon>
        <taxon>Bivalvulida</taxon>
        <taxon>Platysporina</taxon>
        <taxon>Myxobolidae</taxon>
        <taxon>Thelohanellus</taxon>
    </lineage>
</organism>
<proteinExistence type="predicted"/>
<evidence type="ECO:0000256" key="1">
    <source>
        <dbReference type="SAM" id="Phobius"/>
    </source>
</evidence>
<keyword evidence="1" id="KW-1133">Transmembrane helix</keyword>
<name>A0A0C2MY53_THEKT</name>
<keyword evidence="3" id="KW-1185">Reference proteome</keyword>
<evidence type="ECO:0000313" key="2">
    <source>
        <dbReference type="EMBL" id="KII72251.1"/>
    </source>
</evidence>
<dbReference type="EMBL" id="JWZT01001317">
    <property type="protein sequence ID" value="KII72251.1"/>
    <property type="molecule type" value="Genomic_DNA"/>
</dbReference>
<feature type="transmembrane region" description="Helical" evidence="1">
    <location>
        <begin position="121"/>
        <end position="140"/>
    </location>
</feature>
<keyword evidence="1" id="KW-0812">Transmembrane</keyword>
<dbReference type="AlphaFoldDB" id="A0A0C2MY53"/>
<keyword evidence="1" id="KW-0472">Membrane</keyword>
<protein>
    <submittedName>
        <fullName evidence="2">Uncharacterized protein</fullName>
    </submittedName>
</protein>
<sequence>MHMYRVIEAHKRNAINFIYGPFNNRPRYWDDDPRDHCSQDCFAIETALIIDGINGLVIDKEIFKFLVRAGIKNFMKNVFPYQRVLIRRKGFSSLDYSRRISRLQVFGFLTRSRVLHGYSPNYLTSVVTGVVLMAMFFKLLDTMNDWPQQLKS</sequence>
<dbReference type="Proteomes" id="UP000031668">
    <property type="component" value="Unassembled WGS sequence"/>
</dbReference>
<evidence type="ECO:0000313" key="3">
    <source>
        <dbReference type="Proteomes" id="UP000031668"/>
    </source>
</evidence>
<gene>
    <name evidence="2" type="ORF">RF11_08675</name>
</gene>
<accession>A0A0C2MY53</accession>
<comment type="caution">
    <text evidence="2">The sequence shown here is derived from an EMBL/GenBank/DDBJ whole genome shotgun (WGS) entry which is preliminary data.</text>
</comment>